<proteinExistence type="predicted"/>
<dbReference type="InterPro" id="IPR019923">
    <property type="entry name" value="Lucif-like_OxRdtase_MSMEG_2516"/>
</dbReference>
<reference evidence="6 7" key="1">
    <citation type="submission" date="2020-10" db="EMBL/GenBank/DDBJ databases">
        <title>Identification of Nocardia species via Next-generation sequencing and recognition of intraspecies genetic diversity.</title>
        <authorList>
            <person name="Li P."/>
            <person name="Li P."/>
            <person name="Lu B."/>
        </authorList>
    </citation>
    <scope>NUCLEOTIDE SEQUENCE [LARGE SCALE GENOMIC DNA]</scope>
    <source>
        <strain evidence="6 7">N-11</strain>
    </source>
</reference>
<comment type="caution">
    <text evidence="6">The sequence shown here is derived from an EMBL/GenBank/DDBJ whole genome shotgun (WGS) entry which is preliminary data.</text>
</comment>
<name>A0ABS0CE26_9NOCA</name>
<evidence type="ECO:0000313" key="6">
    <source>
        <dbReference type="EMBL" id="MBF6228608.1"/>
    </source>
</evidence>
<gene>
    <name evidence="6" type="ORF">IU470_26305</name>
</gene>
<dbReference type="NCBIfam" id="TIGR03621">
    <property type="entry name" value="F420_MSMEG_2516"/>
    <property type="match status" value="1"/>
</dbReference>
<keyword evidence="2" id="KW-0288">FMN</keyword>
<dbReference type="PANTHER" id="PTHR42847:SF4">
    <property type="entry name" value="ALKANESULFONATE MONOOXYGENASE-RELATED"/>
    <property type="match status" value="1"/>
</dbReference>
<evidence type="ECO:0000259" key="5">
    <source>
        <dbReference type="Pfam" id="PF00296"/>
    </source>
</evidence>
<accession>A0ABS0CE26</accession>
<protein>
    <submittedName>
        <fullName evidence="6">TIGR03621 family F420-dependent LLM class oxidoreductase</fullName>
    </submittedName>
</protein>
<evidence type="ECO:0000256" key="2">
    <source>
        <dbReference type="ARBA" id="ARBA00022643"/>
    </source>
</evidence>
<dbReference type="InterPro" id="IPR036661">
    <property type="entry name" value="Luciferase-like_sf"/>
</dbReference>
<sequence>MTDRPFRFGVRFGASLSSSGSVSWLQDQARKAEEFGYDVIMLPDHLGTPSPFPTLAALAAVTTRPRLGTFVLNAAFYNPALLARDVSTTDLLIEGRLELGLGAGWAQEEFDEAGLLFPTAGQRIVHLERTILELRRRFAAGDASRRQQSAPPILVGGSGDRLLAAAAVHADIISLASVPVTERPVTTDTVEQALADRTEYIRAAAGRPIQELELGLTLGAVYVNGHGKLDLTLPRMAAPDLSDDELLALPGVLHGSPGEVAETLQRYREKYHLTHFVVPATSMTGFAKVFSRIR</sequence>
<dbReference type="InterPro" id="IPR050172">
    <property type="entry name" value="SsuD_RutA_monooxygenase"/>
</dbReference>
<dbReference type="Pfam" id="PF00296">
    <property type="entry name" value="Bac_luciferase"/>
    <property type="match status" value="1"/>
</dbReference>
<dbReference type="Proteomes" id="UP000807309">
    <property type="component" value="Unassembled WGS sequence"/>
</dbReference>
<evidence type="ECO:0000313" key="7">
    <source>
        <dbReference type="Proteomes" id="UP000807309"/>
    </source>
</evidence>
<dbReference type="Gene3D" id="3.20.20.30">
    <property type="entry name" value="Luciferase-like domain"/>
    <property type="match status" value="1"/>
</dbReference>
<keyword evidence="3" id="KW-0560">Oxidoreductase</keyword>
<evidence type="ECO:0000256" key="1">
    <source>
        <dbReference type="ARBA" id="ARBA00022630"/>
    </source>
</evidence>
<keyword evidence="4" id="KW-0503">Monooxygenase</keyword>
<dbReference type="SUPFAM" id="SSF51679">
    <property type="entry name" value="Bacterial luciferase-like"/>
    <property type="match status" value="1"/>
</dbReference>
<evidence type="ECO:0000256" key="3">
    <source>
        <dbReference type="ARBA" id="ARBA00023002"/>
    </source>
</evidence>
<evidence type="ECO:0000256" key="4">
    <source>
        <dbReference type="ARBA" id="ARBA00023033"/>
    </source>
</evidence>
<feature type="domain" description="Luciferase-like" evidence="5">
    <location>
        <begin position="12"/>
        <end position="216"/>
    </location>
</feature>
<dbReference type="InterPro" id="IPR011251">
    <property type="entry name" value="Luciferase-like_dom"/>
</dbReference>
<dbReference type="EMBL" id="JADLRE010000024">
    <property type="protein sequence ID" value="MBF6228608.1"/>
    <property type="molecule type" value="Genomic_DNA"/>
</dbReference>
<dbReference type="RefSeq" id="WP_195035494.1">
    <property type="nucleotide sequence ID" value="NZ_JADLRE010000024.1"/>
</dbReference>
<organism evidence="6 7">
    <name type="scientific">Nocardia abscessus</name>
    <dbReference type="NCBI Taxonomy" id="120957"/>
    <lineage>
        <taxon>Bacteria</taxon>
        <taxon>Bacillati</taxon>
        <taxon>Actinomycetota</taxon>
        <taxon>Actinomycetes</taxon>
        <taxon>Mycobacteriales</taxon>
        <taxon>Nocardiaceae</taxon>
        <taxon>Nocardia</taxon>
    </lineage>
</organism>
<dbReference type="PANTHER" id="PTHR42847">
    <property type="entry name" value="ALKANESULFONATE MONOOXYGENASE"/>
    <property type="match status" value="1"/>
</dbReference>
<keyword evidence="1" id="KW-0285">Flavoprotein</keyword>
<keyword evidence="7" id="KW-1185">Reference proteome</keyword>